<feature type="transmembrane region" description="Helical" evidence="2">
    <location>
        <begin position="40"/>
        <end position="59"/>
    </location>
</feature>
<feature type="compositionally biased region" description="Pro residues" evidence="1">
    <location>
        <begin position="72"/>
        <end position="84"/>
    </location>
</feature>
<reference evidence="4" key="1">
    <citation type="submission" date="2023-07" db="EMBL/GenBank/DDBJ databases">
        <title>30 novel species of actinomycetes from the DSMZ collection.</title>
        <authorList>
            <person name="Nouioui I."/>
        </authorList>
    </citation>
    <scope>NUCLEOTIDE SEQUENCE [LARGE SCALE GENOMIC DNA]</scope>
    <source>
        <strain evidence="4">DSM 41982</strain>
    </source>
</reference>
<dbReference type="RefSeq" id="WP_093854770.1">
    <property type="nucleotide sequence ID" value="NZ_JAVRER010000002.1"/>
</dbReference>
<dbReference type="EMBL" id="JAVRER010000002">
    <property type="protein sequence ID" value="MDT0414118.1"/>
    <property type="molecule type" value="Genomic_DNA"/>
</dbReference>
<comment type="caution">
    <text evidence="3">The sequence shown here is derived from an EMBL/GenBank/DDBJ whole genome shotgun (WGS) entry which is preliminary data.</text>
</comment>
<accession>A0ABD5E0C5</accession>
<name>A0ABD5E0C5_9ACTN</name>
<organism evidence="3 4">
    <name type="scientific">Streptomyces evansiae</name>
    <dbReference type="NCBI Taxonomy" id="3075535"/>
    <lineage>
        <taxon>Bacteria</taxon>
        <taxon>Bacillati</taxon>
        <taxon>Actinomycetota</taxon>
        <taxon>Actinomycetes</taxon>
        <taxon>Kitasatosporales</taxon>
        <taxon>Streptomycetaceae</taxon>
        <taxon>Streptomyces</taxon>
    </lineage>
</organism>
<sequence>MRTEFRPARLVLGLAFLLAAGLYLADLAGADDVPWWTVLPLAAGALVLASVAGLLGYGVRRARRRRADPADDPPPAADDPPPAG</sequence>
<evidence type="ECO:0000313" key="4">
    <source>
        <dbReference type="Proteomes" id="UP001183607"/>
    </source>
</evidence>
<dbReference type="Proteomes" id="UP001183607">
    <property type="component" value="Unassembled WGS sequence"/>
</dbReference>
<keyword evidence="2" id="KW-0472">Membrane</keyword>
<protein>
    <submittedName>
        <fullName evidence="3">Uncharacterized protein</fullName>
    </submittedName>
</protein>
<keyword evidence="2" id="KW-0812">Transmembrane</keyword>
<evidence type="ECO:0000256" key="1">
    <source>
        <dbReference type="SAM" id="MobiDB-lite"/>
    </source>
</evidence>
<keyword evidence="2" id="KW-1133">Transmembrane helix</keyword>
<evidence type="ECO:0000313" key="3">
    <source>
        <dbReference type="EMBL" id="MDT0414118.1"/>
    </source>
</evidence>
<gene>
    <name evidence="3" type="ORF">RM574_01325</name>
</gene>
<feature type="region of interest" description="Disordered" evidence="1">
    <location>
        <begin position="63"/>
        <end position="84"/>
    </location>
</feature>
<dbReference type="AlphaFoldDB" id="A0ABD5E0C5"/>
<evidence type="ECO:0000256" key="2">
    <source>
        <dbReference type="SAM" id="Phobius"/>
    </source>
</evidence>
<proteinExistence type="predicted"/>